<name>A0A6M3KDL8_9ZZZZ</name>
<dbReference type="EMBL" id="MT142391">
    <property type="protein sequence ID" value="QJA79711.1"/>
    <property type="molecule type" value="Genomic_DNA"/>
</dbReference>
<protein>
    <submittedName>
        <fullName evidence="2">Putative glycosyltransferase</fullName>
    </submittedName>
</protein>
<proteinExistence type="predicted"/>
<sequence length="279" mass="33753">MIELLIFGSSRPLLFPFCWESFKKYVHYRKKMNVIFHEDQVFPKESKKVLSYLKKNNIPFESHCPSIGLGKSMDFLFKNVKSSYIFYLQDDWEFERPIDIDLLLWVMENNKNINCIFLNKYRNFKVLNDMIHPQYIYNGVDMCLYHAWSFLPGIWRMSKVIEYWDVRESHPEGYFTNRFGNHEERTDVKFCEEKMGVYTLGKSEDYRYIRHIGNDWRMASWRLEDGKPGGCNDPNRMDYPFRAPWLPKLEKRPSFKSMYSKEEIERSLSEEPKEILEIK</sequence>
<dbReference type="GO" id="GO:0016740">
    <property type="term" value="F:transferase activity"/>
    <property type="evidence" value="ECO:0007669"/>
    <property type="project" value="UniProtKB-KW"/>
</dbReference>
<evidence type="ECO:0000313" key="2">
    <source>
        <dbReference type="EMBL" id="QJA79711.1"/>
    </source>
</evidence>
<organism evidence="2">
    <name type="scientific">viral metagenome</name>
    <dbReference type="NCBI Taxonomy" id="1070528"/>
    <lineage>
        <taxon>unclassified sequences</taxon>
        <taxon>metagenomes</taxon>
        <taxon>organismal metagenomes</taxon>
    </lineage>
</organism>
<gene>
    <name evidence="2" type="ORF">MM415A00842_0022</name>
    <name evidence="1" type="ORF">MM415B00852_0022</name>
</gene>
<dbReference type="AlphaFoldDB" id="A0A6M3KDL8"/>
<evidence type="ECO:0000313" key="1">
    <source>
        <dbReference type="EMBL" id="QJA61929.1"/>
    </source>
</evidence>
<reference evidence="2" key="1">
    <citation type="submission" date="2020-03" db="EMBL/GenBank/DDBJ databases">
        <title>The deep terrestrial virosphere.</title>
        <authorList>
            <person name="Holmfeldt K."/>
            <person name="Nilsson E."/>
            <person name="Simone D."/>
            <person name="Lopez-Fernandez M."/>
            <person name="Wu X."/>
            <person name="de Brujin I."/>
            <person name="Lundin D."/>
            <person name="Andersson A."/>
            <person name="Bertilsson S."/>
            <person name="Dopson M."/>
        </authorList>
    </citation>
    <scope>NUCLEOTIDE SEQUENCE</scope>
    <source>
        <strain evidence="2">MM415A00842</strain>
        <strain evidence="1">MM415B00852</strain>
    </source>
</reference>
<accession>A0A6M3KDL8</accession>
<keyword evidence="2" id="KW-0808">Transferase</keyword>
<dbReference type="EMBL" id="MT141457">
    <property type="protein sequence ID" value="QJA61929.1"/>
    <property type="molecule type" value="Genomic_DNA"/>
</dbReference>